<accession>A0A835YM90</accession>
<protein>
    <recommendedName>
        <fullName evidence="3">PROP1-like PPR domain-containing protein</fullName>
    </recommendedName>
</protein>
<feature type="repeat" description="PPR" evidence="2">
    <location>
        <begin position="115"/>
        <end position="149"/>
    </location>
</feature>
<evidence type="ECO:0000313" key="5">
    <source>
        <dbReference type="Proteomes" id="UP000664859"/>
    </source>
</evidence>
<evidence type="ECO:0000256" key="2">
    <source>
        <dbReference type="PROSITE-ProRule" id="PRU00708"/>
    </source>
</evidence>
<dbReference type="PANTHER" id="PTHR47447:SF17">
    <property type="entry name" value="OS12G0638900 PROTEIN"/>
    <property type="match status" value="1"/>
</dbReference>
<dbReference type="PANTHER" id="PTHR47447">
    <property type="entry name" value="OS03G0856100 PROTEIN"/>
    <property type="match status" value="1"/>
</dbReference>
<dbReference type="OrthoDB" id="185373at2759"/>
<keyword evidence="1" id="KW-0677">Repeat</keyword>
<evidence type="ECO:0000313" key="4">
    <source>
        <dbReference type="EMBL" id="KAG5178066.1"/>
    </source>
</evidence>
<feature type="non-terminal residue" evidence="4">
    <location>
        <position position="168"/>
    </location>
</feature>
<comment type="caution">
    <text evidence="4">The sequence shown here is derived from an EMBL/GenBank/DDBJ whole genome shotgun (WGS) entry which is preliminary data.</text>
</comment>
<organism evidence="4 5">
    <name type="scientific">Tribonema minus</name>
    <dbReference type="NCBI Taxonomy" id="303371"/>
    <lineage>
        <taxon>Eukaryota</taxon>
        <taxon>Sar</taxon>
        <taxon>Stramenopiles</taxon>
        <taxon>Ochrophyta</taxon>
        <taxon>PX clade</taxon>
        <taxon>Xanthophyceae</taxon>
        <taxon>Tribonematales</taxon>
        <taxon>Tribonemataceae</taxon>
        <taxon>Tribonema</taxon>
    </lineage>
</organism>
<evidence type="ECO:0000259" key="3">
    <source>
        <dbReference type="Pfam" id="PF17177"/>
    </source>
</evidence>
<dbReference type="InterPro" id="IPR011990">
    <property type="entry name" value="TPR-like_helical_dom_sf"/>
</dbReference>
<sequence>MANEGHAIDVPTCHSVLAAASDTRTAQELLKRMKLWSLTPDMTTYTLAVRACRGPHALSTADGLLQEAKAAGLEPDAVMFSAMLRACKLSRDADRALALFRDMEAAPRCAEAAADVRSWNRLLAALTAALRPDAVLETWGEMAQRGVAPDEISYAYALAARAARGERD</sequence>
<dbReference type="InterPro" id="IPR033443">
    <property type="entry name" value="PROP1-like_PPR_dom"/>
</dbReference>
<gene>
    <name evidence="4" type="ORF">JKP88DRAFT_169351</name>
</gene>
<keyword evidence="5" id="KW-1185">Reference proteome</keyword>
<dbReference type="EMBL" id="JAFCMP010000518">
    <property type="protein sequence ID" value="KAG5178066.1"/>
    <property type="molecule type" value="Genomic_DNA"/>
</dbReference>
<dbReference type="Pfam" id="PF17177">
    <property type="entry name" value="PPR_long"/>
    <property type="match status" value="1"/>
</dbReference>
<feature type="domain" description="PROP1-like PPR" evidence="3">
    <location>
        <begin position="57"/>
        <end position="167"/>
    </location>
</feature>
<dbReference type="Proteomes" id="UP000664859">
    <property type="component" value="Unassembled WGS sequence"/>
</dbReference>
<dbReference type="InterPro" id="IPR002885">
    <property type="entry name" value="PPR_rpt"/>
</dbReference>
<dbReference type="PROSITE" id="PS51375">
    <property type="entry name" value="PPR"/>
    <property type="match status" value="1"/>
</dbReference>
<name>A0A835YM90_9STRA</name>
<reference evidence="4" key="1">
    <citation type="submission" date="2021-02" db="EMBL/GenBank/DDBJ databases">
        <title>First Annotated Genome of the Yellow-green Alga Tribonema minus.</title>
        <authorList>
            <person name="Mahan K.M."/>
        </authorList>
    </citation>
    <scope>NUCLEOTIDE SEQUENCE</scope>
    <source>
        <strain evidence="4">UTEX B ZZ1240</strain>
    </source>
</reference>
<proteinExistence type="predicted"/>
<evidence type="ECO:0000256" key="1">
    <source>
        <dbReference type="ARBA" id="ARBA00022737"/>
    </source>
</evidence>
<dbReference type="AlphaFoldDB" id="A0A835YM90"/>
<dbReference type="Gene3D" id="1.25.40.10">
    <property type="entry name" value="Tetratricopeptide repeat domain"/>
    <property type="match status" value="1"/>
</dbReference>